<keyword evidence="2" id="KW-1185">Reference proteome</keyword>
<evidence type="ECO:0000313" key="1">
    <source>
        <dbReference type="EMBL" id="GHD03945.1"/>
    </source>
</evidence>
<comment type="caution">
    <text evidence="1">The sequence shown here is derived from an EMBL/GenBank/DDBJ whole genome shotgun (WGS) entry which is preliminary data.</text>
</comment>
<evidence type="ECO:0000313" key="2">
    <source>
        <dbReference type="Proteomes" id="UP000626210"/>
    </source>
</evidence>
<proteinExistence type="predicted"/>
<dbReference type="RefSeq" id="WP_189690955.1">
    <property type="nucleotide sequence ID" value="NZ_BMYK01000047.1"/>
</dbReference>
<accession>A0ABQ3GFF0</accession>
<organism evidence="1 2">
    <name type="scientific">Pseudorhodoferax aquiterrae</name>
    <dbReference type="NCBI Taxonomy" id="747304"/>
    <lineage>
        <taxon>Bacteria</taxon>
        <taxon>Pseudomonadati</taxon>
        <taxon>Pseudomonadota</taxon>
        <taxon>Betaproteobacteria</taxon>
        <taxon>Burkholderiales</taxon>
        <taxon>Comamonadaceae</taxon>
    </lineage>
</organism>
<evidence type="ECO:0008006" key="3">
    <source>
        <dbReference type="Google" id="ProtNLM"/>
    </source>
</evidence>
<dbReference type="EMBL" id="BMYK01000047">
    <property type="protein sequence ID" value="GHD03945.1"/>
    <property type="molecule type" value="Genomic_DNA"/>
</dbReference>
<dbReference type="Proteomes" id="UP000626210">
    <property type="component" value="Unassembled WGS sequence"/>
</dbReference>
<reference evidence="2" key="1">
    <citation type="journal article" date="2019" name="Int. J. Syst. Evol. Microbiol.">
        <title>The Global Catalogue of Microorganisms (GCM) 10K type strain sequencing project: providing services to taxonomists for standard genome sequencing and annotation.</title>
        <authorList>
            <consortium name="The Broad Institute Genomics Platform"/>
            <consortium name="The Broad Institute Genome Sequencing Center for Infectious Disease"/>
            <person name="Wu L."/>
            <person name="Ma J."/>
        </authorList>
    </citation>
    <scope>NUCLEOTIDE SEQUENCE [LARGE SCALE GENOMIC DNA]</scope>
    <source>
        <strain evidence="2">KCTC 23314</strain>
    </source>
</reference>
<protein>
    <recommendedName>
        <fullName evidence="3">Tox-PAAR-like domain-containing protein</fullName>
    </recommendedName>
</protein>
<dbReference type="Pfam" id="PF13665">
    <property type="entry name" value="Tox-PAAR-like"/>
    <property type="match status" value="1"/>
</dbReference>
<name>A0ABQ3GFF0_9BURK</name>
<gene>
    <name evidence="1" type="ORF">GCM10007320_64450</name>
</gene>
<sequence length="131" mass="13362">MGVTVSINSPNTVVHAGSGGQSPVFPDVCKTPSPGGPIPIPYPNMARSSDAAETAGTVYADGQKIMLKNSSFSTSTGDEAGSVGGVVSNCTKGKAQFILYSFDIKAEGQNVPRNTDMMKQNGSGSNFNAVG</sequence>